<keyword evidence="2" id="KW-1185">Reference proteome</keyword>
<name>A0A4Y2FPF3_ARAVE</name>
<evidence type="ECO:0000313" key="1">
    <source>
        <dbReference type="EMBL" id="GBM42917.1"/>
    </source>
</evidence>
<dbReference type="Proteomes" id="UP000499080">
    <property type="component" value="Unassembled WGS sequence"/>
</dbReference>
<dbReference type="EMBL" id="BGPR01001010">
    <property type="protein sequence ID" value="GBM42917.1"/>
    <property type="molecule type" value="Genomic_DNA"/>
</dbReference>
<organism evidence="1 2">
    <name type="scientific">Araneus ventricosus</name>
    <name type="common">Orbweaver spider</name>
    <name type="synonym">Epeira ventricosa</name>
    <dbReference type="NCBI Taxonomy" id="182803"/>
    <lineage>
        <taxon>Eukaryota</taxon>
        <taxon>Metazoa</taxon>
        <taxon>Ecdysozoa</taxon>
        <taxon>Arthropoda</taxon>
        <taxon>Chelicerata</taxon>
        <taxon>Arachnida</taxon>
        <taxon>Araneae</taxon>
        <taxon>Araneomorphae</taxon>
        <taxon>Entelegynae</taxon>
        <taxon>Araneoidea</taxon>
        <taxon>Araneidae</taxon>
        <taxon>Araneus</taxon>
    </lineage>
</organism>
<comment type="caution">
    <text evidence="1">The sequence shown here is derived from an EMBL/GenBank/DDBJ whole genome shotgun (WGS) entry which is preliminary data.</text>
</comment>
<evidence type="ECO:0000313" key="2">
    <source>
        <dbReference type="Proteomes" id="UP000499080"/>
    </source>
</evidence>
<dbReference type="AlphaFoldDB" id="A0A4Y2FPF3"/>
<reference evidence="1 2" key="1">
    <citation type="journal article" date="2019" name="Sci. Rep.">
        <title>Orb-weaving spider Araneus ventricosus genome elucidates the spidroin gene catalogue.</title>
        <authorList>
            <person name="Kono N."/>
            <person name="Nakamura H."/>
            <person name="Ohtoshi R."/>
            <person name="Moran D.A.P."/>
            <person name="Shinohara A."/>
            <person name="Yoshida Y."/>
            <person name="Fujiwara M."/>
            <person name="Mori M."/>
            <person name="Tomita M."/>
            <person name="Arakawa K."/>
        </authorList>
    </citation>
    <scope>NUCLEOTIDE SEQUENCE [LARGE SCALE GENOMIC DNA]</scope>
</reference>
<proteinExistence type="predicted"/>
<protein>
    <submittedName>
        <fullName evidence="1">Uncharacterized protein</fullName>
    </submittedName>
</protein>
<gene>
    <name evidence="1" type="ORF">AVEN_239081_1</name>
</gene>
<accession>A0A4Y2FPF3</accession>
<sequence>MSNELWYSRNNVRRNELKFDKIEDYIQKCLRTSTRIIGIHLTIVNTSTRIIGIHLTIVKFFTHDKGKRGYPYGAPAPQTIMIQDSMQNSLFEFIYYSFKIR</sequence>